<keyword evidence="2" id="KW-0274">FAD</keyword>
<dbReference type="SUPFAM" id="SSF55103">
    <property type="entry name" value="FAD-linked oxidases, C-terminal domain"/>
    <property type="match status" value="1"/>
</dbReference>
<organism evidence="4 5">
    <name type="scientific">Nocardiopsis tropica</name>
    <dbReference type="NCBI Taxonomy" id="109330"/>
    <lineage>
        <taxon>Bacteria</taxon>
        <taxon>Bacillati</taxon>
        <taxon>Actinomycetota</taxon>
        <taxon>Actinomycetes</taxon>
        <taxon>Streptosporangiales</taxon>
        <taxon>Nocardiopsidaceae</taxon>
        <taxon>Nocardiopsis</taxon>
    </lineage>
</organism>
<proteinExistence type="predicted"/>
<comment type="caution">
    <text evidence="4">The sequence shown here is derived from an EMBL/GenBank/DDBJ whole genome shotgun (WGS) entry which is preliminary data.</text>
</comment>
<evidence type="ECO:0000313" key="4">
    <source>
        <dbReference type="EMBL" id="MEE2052732.1"/>
    </source>
</evidence>
<evidence type="ECO:0000259" key="3">
    <source>
        <dbReference type="Pfam" id="PF02913"/>
    </source>
</evidence>
<evidence type="ECO:0000313" key="5">
    <source>
        <dbReference type="Proteomes" id="UP001348641"/>
    </source>
</evidence>
<dbReference type="RefSeq" id="WP_330159781.1">
    <property type="nucleotide sequence ID" value="NZ_JAUUCC010000053.1"/>
</dbReference>
<keyword evidence="1" id="KW-0285">Flavoprotein</keyword>
<accession>A0ABU7KUI4</accession>
<dbReference type="InterPro" id="IPR016164">
    <property type="entry name" value="FAD-linked_Oxase-like_C"/>
</dbReference>
<name>A0ABU7KUI4_9ACTN</name>
<evidence type="ECO:0000256" key="2">
    <source>
        <dbReference type="ARBA" id="ARBA00022827"/>
    </source>
</evidence>
<reference evidence="4 5" key="1">
    <citation type="submission" date="2023-07" db="EMBL/GenBank/DDBJ databases">
        <authorList>
            <person name="Girao M."/>
            <person name="Carvalho M.F."/>
        </authorList>
    </citation>
    <scope>NUCLEOTIDE SEQUENCE [LARGE SCALE GENOMIC DNA]</scope>
    <source>
        <strain evidence="4 5">66/93</strain>
    </source>
</reference>
<evidence type="ECO:0000256" key="1">
    <source>
        <dbReference type="ARBA" id="ARBA00022630"/>
    </source>
</evidence>
<feature type="domain" description="FAD-binding oxidoreductase/transferase type 4 C-terminal" evidence="3">
    <location>
        <begin position="1"/>
        <end position="39"/>
    </location>
</feature>
<dbReference type="InterPro" id="IPR004113">
    <property type="entry name" value="FAD-bd_oxidored_4_C"/>
</dbReference>
<dbReference type="Gene3D" id="1.10.45.10">
    <property type="entry name" value="Vanillyl-alcohol Oxidase, Chain A, domain 4"/>
    <property type="match status" value="1"/>
</dbReference>
<dbReference type="Pfam" id="PF02913">
    <property type="entry name" value="FAD-oxidase_C"/>
    <property type="match status" value="1"/>
</dbReference>
<protein>
    <submittedName>
        <fullName evidence="4">FAD-linked oxidase C-terminal domain-containing protein</fullName>
    </submittedName>
</protein>
<sequence>VGLLKMRGAAREMGPDVVRMHHAVKNALDPRGIFNPGKVFA</sequence>
<dbReference type="InterPro" id="IPR016171">
    <property type="entry name" value="Vanillyl_alc_oxidase_C-sub2"/>
</dbReference>
<feature type="non-terminal residue" evidence="4">
    <location>
        <position position="1"/>
    </location>
</feature>
<dbReference type="Proteomes" id="UP001348641">
    <property type="component" value="Unassembled WGS sequence"/>
</dbReference>
<gene>
    <name evidence="4" type="ORF">Q8A49_19710</name>
</gene>
<dbReference type="EMBL" id="JAUUCC010000053">
    <property type="protein sequence ID" value="MEE2052732.1"/>
    <property type="molecule type" value="Genomic_DNA"/>
</dbReference>